<dbReference type="KEGG" id="nvr:FEJ81_07100"/>
<gene>
    <name evidence="1" type="ORF">FEJ81_07100</name>
</gene>
<reference evidence="2" key="1">
    <citation type="submission" date="2019-05" db="EMBL/GenBank/DDBJ databases">
        <title>Genome sequence and methylation pattern of the halophilic Archaeon Natrinema versiforme BOL5-4.</title>
        <authorList>
            <person name="DasSarma P."/>
            <person name="Anton B.P."/>
            <person name="DasSarma S.L."/>
            <person name="Martinez F.L."/>
            <person name="Guzman D."/>
            <person name="Roberts R.J."/>
            <person name="DasSarma S."/>
        </authorList>
    </citation>
    <scope>NUCLEOTIDE SEQUENCE [LARGE SCALE GENOMIC DNA]</scope>
    <source>
        <strain evidence="2">BOL5-4</strain>
    </source>
</reference>
<dbReference type="AlphaFoldDB" id="A0A4P8WGD8"/>
<dbReference type="EMBL" id="CP040330">
    <property type="protein sequence ID" value="QCS42135.1"/>
    <property type="molecule type" value="Genomic_DNA"/>
</dbReference>
<dbReference type="Proteomes" id="UP000302218">
    <property type="component" value="Chromosome"/>
</dbReference>
<organism evidence="1 2">
    <name type="scientific">Natrinema versiforme</name>
    <dbReference type="NCBI Taxonomy" id="88724"/>
    <lineage>
        <taxon>Archaea</taxon>
        <taxon>Methanobacteriati</taxon>
        <taxon>Methanobacteriota</taxon>
        <taxon>Stenosarchaea group</taxon>
        <taxon>Halobacteria</taxon>
        <taxon>Halobacteriales</taxon>
        <taxon>Natrialbaceae</taxon>
        <taxon>Natrinema</taxon>
    </lineage>
</organism>
<accession>A0A4P8WGD8</accession>
<dbReference type="RefSeq" id="WP_138244630.1">
    <property type="nucleotide sequence ID" value="NZ_CP040330.1"/>
</dbReference>
<dbReference type="GeneID" id="40265027"/>
<sequence length="60" mass="6712">MTDRYADLFAAGVEQYDSAEDAWSDIKDAREQVDWDTDAVRVDSGSSGEQFRFQTAASDD</sequence>
<proteinExistence type="predicted"/>
<evidence type="ECO:0000313" key="1">
    <source>
        <dbReference type="EMBL" id="QCS42135.1"/>
    </source>
</evidence>
<protein>
    <submittedName>
        <fullName evidence="1">Uncharacterized protein</fullName>
    </submittedName>
</protein>
<evidence type="ECO:0000313" key="2">
    <source>
        <dbReference type="Proteomes" id="UP000302218"/>
    </source>
</evidence>
<name>A0A4P8WGD8_9EURY</name>